<sequence>MSQASSVWSNSLNTNNPAPLAIPDLSEGFRRALARIAGDGHLLTDPADCWAYGYDNSRRHALPQAVVFASDEEQIVHLVGLCRDAGVPLTARGRGTGTTGATVPDRGGVVLSLERMDRILRIIPEDRLAIVQPGVLNAQLQQAVGDLGFFWPPDPTSAATCTIGGNLAYNSAGPRAVKYGTARESTLGLRVVTGRGETLRTGVMTTKGVVGYDLTRLIVGSEGTLAIITEATLKLTPLPETKRTLRATYTDIHTAAAAVSAIMAQPVIPCALEFMDASAIATVRHYAEFDLPDGAGAALMIELDGSAACIEESVSAVSAAARNAGLLELRRAESKEEIAALWKTRKALSPTLRHIAPKKINEDVVVPVSRMGEFIEGLERLSQTTGIRIVNFGHAGNGNIHVNLLIDPDDPDEVARAAECLDSVFALVLRLNGTLSGEHGVGIEKRDFVGQELGPTALALMADIKRCFDPAGILNPGKGFPSP</sequence>
<dbReference type="InterPro" id="IPR036318">
    <property type="entry name" value="FAD-bd_PCMH-like_sf"/>
</dbReference>
<comment type="cofactor">
    <cofactor evidence="1">
        <name>FAD</name>
        <dbReference type="ChEBI" id="CHEBI:57692"/>
    </cofactor>
</comment>
<dbReference type="InterPro" id="IPR016167">
    <property type="entry name" value="FAD-bd_PCMH_sub1"/>
</dbReference>
<dbReference type="Gene3D" id="3.30.70.2190">
    <property type="match status" value="1"/>
</dbReference>
<dbReference type="InterPro" id="IPR016164">
    <property type="entry name" value="FAD-linked_Oxase-like_C"/>
</dbReference>
<keyword evidence="2" id="KW-0285">Flavoprotein</keyword>
<dbReference type="PANTHER" id="PTHR42934:SF2">
    <property type="entry name" value="GLYCOLATE OXIDASE SUBUNIT GLCD"/>
    <property type="match status" value="1"/>
</dbReference>
<keyword evidence="3" id="KW-0274">FAD</keyword>
<dbReference type="InterPro" id="IPR004113">
    <property type="entry name" value="FAD-bd_oxidored_4_C"/>
</dbReference>
<dbReference type="Gene3D" id="3.30.465.10">
    <property type="match status" value="1"/>
</dbReference>
<evidence type="ECO:0000256" key="1">
    <source>
        <dbReference type="ARBA" id="ARBA00001974"/>
    </source>
</evidence>
<dbReference type="EMBL" id="JBHUHX010000015">
    <property type="protein sequence ID" value="MFD2111676.1"/>
    <property type="molecule type" value="Genomic_DNA"/>
</dbReference>
<dbReference type="Proteomes" id="UP001597337">
    <property type="component" value="Unassembled WGS sequence"/>
</dbReference>
<dbReference type="PROSITE" id="PS51387">
    <property type="entry name" value="FAD_PCMH"/>
    <property type="match status" value="1"/>
</dbReference>
<organism evidence="6 7">
    <name type="scientific">Thiorhodococcus fuscus</name>
    <dbReference type="NCBI Taxonomy" id="527200"/>
    <lineage>
        <taxon>Bacteria</taxon>
        <taxon>Pseudomonadati</taxon>
        <taxon>Pseudomonadota</taxon>
        <taxon>Gammaproteobacteria</taxon>
        <taxon>Chromatiales</taxon>
        <taxon>Chromatiaceae</taxon>
        <taxon>Thiorhodococcus</taxon>
    </lineage>
</organism>
<dbReference type="SUPFAM" id="SSF56176">
    <property type="entry name" value="FAD-binding/transporter-associated domain-like"/>
    <property type="match status" value="1"/>
</dbReference>
<dbReference type="RefSeq" id="WP_386025303.1">
    <property type="nucleotide sequence ID" value="NZ_JBHUHX010000015.1"/>
</dbReference>
<evidence type="ECO:0000259" key="5">
    <source>
        <dbReference type="PROSITE" id="PS51387"/>
    </source>
</evidence>
<protein>
    <submittedName>
        <fullName evidence="6">FAD-binding oxidoreductase</fullName>
    </submittedName>
</protein>
<dbReference type="InterPro" id="IPR006094">
    <property type="entry name" value="Oxid_FAD_bind_N"/>
</dbReference>
<accession>A0ABW4Y670</accession>
<proteinExistence type="predicted"/>
<keyword evidence="7" id="KW-1185">Reference proteome</keyword>
<dbReference type="Gene3D" id="3.30.70.2740">
    <property type="match status" value="1"/>
</dbReference>
<dbReference type="Gene3D" id="3.30.43.10">
    <property type="entry name" value="Uridine Diphospho-n-acetylenolpyruvylglucosamine Reductase, domain 2"/>
    <property type="match status" value="1"/>
</dbReference>
<dbReference type="SUPFAM" id="SSF55103">
    <property type="entry name" value="FAD-linked oxidases, C-terminal domain"/>
    <property type="match status" value="1"/>
</dbReference>
<reference evidence="7" key="1">
    <citation type="journal article" date="2019" name="Int. J. Syst. Evol. Microbiol.">
        <title>The Global Catalogue of Microorganisms (GCM) 10K type strain sequencing project: providing services to taxonomists for standard genome sequencing and annotation.</title>
        <authorList>
            <consortium name="The Broad Institute Genomics Platform"/>
            <consortium name="The Broad Institute Genome Sequencing Center for Infectious Disease"/>
            <person name="Wu L."/>
            <person name="Ma J."/>
        </authorList>
    </citation>
    <scope>NUCLEOTIDE SEQUENCE [LARGE SCALE GENOMIC DNA]</scope>
    <source>
        <strain evidence="7">KACC 12597</strain>
    </source>
</reference>
<comment type="caution">
    <text evidence="6">The sequence shown here is derived from an EMBL/GenBank/DDBJ whole genome shotgun (WGS) entry which is preliminary data.</text>
</comment>
<dbReference type="Pfam" id="PF02913">
    <property type="entry name" value="FAD-oxidase_C"/>
    <property type="match status" value="1"/>
</dbReference>
<dbReference type="InterPro" id="IPR016166">
    <property type="entry name" value="FAD-bd_PCMH"/>
</dbReference>
<evidence type="ECO:0000256" key="2">
    <source>
        <dbReference type="ARBA" id="ARBA00022630"/>
    </source>
</evidence>
<gene>
    <name evidence="6" type="ORF">ACFSJC_07480</name>
</gene>
<dbReference type="Pfam" id="PF01565">
    <property type="entry name" value="FAD_binding_4"/>
    <property type="match status" value="1"/>
</dbReference>
<dbReference type="InterPro" id="IPR051914">
    <property type="entry name" value="FAD-linked_OxidoTrans_Type4"/>
</dbReference>
<dbReference type="Gene3D" id="1.10.45.10">
    <property type="entry name" value="Vanillyl-alcohol Oxidase, Chain A, domain 4"/>
    <property type="match status" value="1"/>
</dbReference>
<name>A0ABW4Y670_9GAMM</name>
<evidence type="ECO:0000256" key="3">
    <source>
        <dbReference type="ARBA" id="ARBA00022827"/>
    </source>
</evidence>
<keyword evidence="4" id="KW-0560">Oxidoreductase</keyword>
<dbReference type="InterPro" id="IPR016171">
    <property type="entry name" value="Vanillyl_alc_oxidase_C-sub2"/>
</dbReference>
<evidence type="ECO:0000313" key="7">
    <source>
        <dbReference type="Proteomes" id="UP001597337"/>
    </source>
</evidence>
<feature type="domain" description="FAD-binding PCMH-type" evidence="5">
    <location>
        <begin position="59"/>
        <end position="238"/>
    </location>
</feature>
<evidence type="ECO:0000313" key="6">
    <source>
        <dbReference type="EMBL" id="MFD2111676.1"/>
    </source>
</evidence>
<evidence type="ECO:0000256" key="4">
    <source>
        <dbReference type="ARBA" id="ARBA00023002"/>
    </source>
</evidence>
<dbReference type="InterPro" id="IPR016169">
    <property type="entry name" value="FAD-bd_PCMH_sub2"/>
</dbReference>
<dbReference type="PANTHER" id="PTHR42934">
    <property type="entry name" value="GLYCOLATE OXIDASE SUBUNIT GLCD"/>
    <property type="match status" value="1"/>
</dbReference>